<feature type="chain" id="PRO_5020208553" evidence="1">
    <location>
        <begin position="33"/>
        <end position="221"/>
    </location>
</feature>
<accession>A0A4V2QBS7</accession>
<dbReference type="RefSeq" id="WP_051869400.1">
    <property type="nucleotide sequence ID" value="NZ_JPNB01000001.1"/>
</dbReference>
<dbReference type="Proteomes" id="UP000295718">
    <property type="component" value="Unassembled WGS sequence"/>
</dbReference>
<evidence type="ECO:0000313" key="2">
    <source>
        <dbReference type="EMBL" id="TCL57612.1"/>
    </source>
</evidence>
<proteinExistence type="predicted"/>
<sequence>MKLKDTAKKIKYAIRTSILIISLFSLSLTAFASNAPSAQMKEEYYQEYLTIVSEISEEVGIPMRVIPAKEFQDDQWITPEEFRASISASAAEIAAAEFIVSDSETTEPIKGGISPRSTAIKTKTGSISANNKTYKISVTGTFTTQYNASANRQVFSGVSKVTSTSADAGLWSQISYDYYFADTHRTACVTATGWWKPQGSTVEYNRGCFIEFYCNSNGSVS</sequence>
<dbReference type="AlphaFoldDB" id="A0A4V2QBS7"/>
<evidence type="ECO:0000256" key="1">
    <source>
        <dbReference type="SAM" id="SignalP"/>
    </source>
</evidence>
<feature type="signal peptide" evidence="1">
    <location>
        <begin position="1"/>
        <end position="32"/>
    </location>
</feature>
<gene>
    <name evidence="2" type="ORF">EDD76_108147</name>
</gene>
<organism evidence="2 3">
    <name type="scientific">Kineothrix alysoides</name>
    <dbReference type="NCBI Taxonomy" id="1469948"/>
    <lineage>
        <taxon>Bacteria</taxon>
        <taxon>Bacillati</taxon>
        <taxon>Bacillota</taxon>
        <taxon>Clostridia</taxon>
        <taxon>Lachnospirales</taxon>
        <taxon>Lachnospiraceae</taxon>
        <taxon>Kineothrix</taxon>
    </lineage>
</organism>
<comment type="caution">
    <text evidence="2">The sequence shown here is derived from an EMBL/GenBank/DDBJ whole genome shotgun (WGS) entry which is preliminary data.</text>
</comment>
<keyword evidence="3" id="KW-1185">Reference proteome</keyword>
<keyword evidence="1" id="KW-0732">Signal</keyword>
<reference evidence="2 3" key="1">
    <citation type="submission" date="2019-03" db="EMBL/GenBank/DDBJ databases">
        <title>Genomic Encyclopedia of Type Strains, Phase IV (KMG-IV): sequencing the most valuable type-strain genomes for metagenomic binning, comparative biology and taxonomic classification.</title>
        <authorList>
            <person name="Goeker M."/>
        </authorList>
    </citation>
    <scope>NUCLEOTIDE SEQUENCE [LARGE SCALE GENOMIC DNA]</scope>
    <source>
        <strain evidence="2 3">DSM 100556</strain>
    </source>
</reference>
<name>A0A4V2QBS7_9FIRM</name>
<dbReference type="OrthoDB" id="2085574at2"/>
<evidence type="ECO:0000313" key="3">
    <source>
        <dbReference type="Proteomes" id="UP000295718"/>
    </source>
</evidence>
<protein>
    <submittedName>
        <fullName evidence="2">Uncharacterized protein</fullName>
    </submittedName>
</protein>
<dbReference type="EMBL" id="SLUO01000008">
    <property type="protein sequence ID" value="TCL57612.1"/>
    <property type="molecule type" value="Genomic_DNA"/>
</dbReference>